<name>A0AAX6M7F6_9PEZI</name>
<keyword evidence="1" id="KW-1133">Transmembrane helix</keyword>
<keyword evidence="3" id="KW-1185">Reference proteome</keyword>
<dbReference type="EMBL" id="JBANMG010000010">
    <property type="protein sequence ID" value="KAK6948585.1"/>
    <property type="molecule type" value="Genomic_DNA"/>
</dbReference>
<organism evidence="2 3">
    <name type="scientific">Daldinia eschscholtzii</name>
    <dbReference type="NCBI Taxonomy" id="292717"/>
    <lineage>
        <taxon>Eukaryota</taxon>
        <taxon>Fungi</taxon>
        <taxon>Dikarya</taxon>
        <taxon>Ascomycota</taxon>
        <taxon>Pezizomycotina</taxon>
        <taxon>Sordariomycetes</taxon>
        <taxon>Xylariomycetidae</taxon>
        <taxon>Xylariales</taxon>
        <taxon>Hypoxylaceae</taxon>
        <taxon>Daldinia</taxon>
    </lineage>
</organism>
<keyword evidence="1" id="KW-0812">Transmembrane</keyword>
<evidence type="ECO:0000256" key="1">
    <source>
        <dbReference type="SAM" id="Phobius"/>
    </source>
</evidence>
<accession>A0AAX6M7F6</accession>
<keyword evidence="1" id="KW-0472">Membrane</keyword>
<protein>
    <submittedName>
        <fullName evidence="2">Uncharacterized protein</fullName>
    </submittedName>
</protein>
<comment type="caution">
    <text evidence="2">The sequence shown here is derived from an EMBL/GenBank/DDBJ whole genome shotgun (WGS) entry which is preliminary data.</text>
</comment>
<feature type="transmembrane region" description="Helical" evidence="1">
    <location>
        <begin position="356"/>
        <end position="385"/>
    </location>
</feature>
<reference evidence="2 3" key="1">
    <citation type="journal article" date="2024" name="Front Chem Biol">
        <title>Unveiling the potential of Daldinia eschscholtzii MFLUCC 19-0629 through bioactivity and bioinformatics studies for enhanced sustainable agriculture production.</title>
        <authorList>
            <person name="Brooks S."/>
            <person name="Weaver J.A."/>
            <person name="Klomchit A."/>
            <person name="Alharthi S.A."/>
            <person name="Onlamun T."/>
            <person name="Nurani R."/>
            <person name="Vong T.K."/>
            <person name="Alberti F."/>
            <person name="Greco C."/>
        </authorList>
    </citation>
    <scope>NUCLEOTIDE SEQUENCE [LARGE SCALE GENOMIC DNA]</scope>
    <source>
        <strain evidence="2">MFLUCC 19-0629</strain>
    </source>
</reference>
<dbReference type="AlphaFoldDB" id="A0AAX6M7F6"/>
<evidence type="ECO:0000313" key="3">
    <source>
        <dbReference type="Proteomes" id="UP001369815"/>
    </source>
</evidence>
<proteinExistence type="predicted"/>
<dbReference type="Proteomes" id="UP001369815">
    <property type="component" value="Unassembled WGS sequence"/>
</dbReference>
<evidence type="ECO:0000313" key="2">
    <source>
        <dbReference type="EMBL" id="KAK6948585.1"/>
    </source>
</evidence>
<sequence length="395" mass="45342">MLVFKSMNPLDKASRDDFAKLCEALWGWKPCADWIKEQKCHKCIPEDRTCYYQRAERLRLFFDFYSETAAYYIPEFDSSLPPALNNHDDLISVIQRIKKNPSEPRVQLTREHFGINDQSSPSNDQNRAFDLAARIITTFECATEGQVDSQLEAGLQPAVWLSNGSFNQFVDSCIPKQSQLRVGPYNDMTQQHHIPLGCLAMKKLKKIAKLTIVRTDDLGNHLLLDRKNGTVAVYHHTSVLKEHLTMVHAQHSVSGPSTSQPSNLPKQLVQETMYTLKHILFPIDLESRALLQSLVTKDKFDPDLLNDIDTSWQQREGPIVYEHWGLRLMDLYDEIQNPTPRGYLERWMERKSGSRYVMMATLAGVLIAIMLGILSLAVSIFQAWIGWQQWQHPVS</sequence>
<gene>
    <name evidence="2" type="ORF">Daesc_010355</name>
</gene>